<dbReference type="CDD" id="cd16380">
    <property type="entry name" value="YitT_C"/>
    <property type="match status" value="1"/>
</dbReference>
<sequence length="296" mass="32721">MRQKTKRREILDYLVIALSMFMGSVGLGVFLLPNHITMGGVGGLASILYWGFHIPPQVSYLVLNLILLAAALKVLGWRFCVKTVYAVGCFAIGLSLTQHFMAGRTFLADEPFMATVVGAFFLGISSGLGLSYNASTGGTDTIAAMVQKYRDISLGNVIMICDTVIVTSSYLVLRDWEPVIYGYVYLFISALFVDRVVNSLRRSVQFFIISDKHEEIGHAINTTAERGCTVIDGRGFYSGKEMKLLFVLARQNESAKIFQLIEEIDPTAFVSQSAVIGVYGLGFDRFKVKRKNTRST</sequence>
<accession>A0AAQ1UH49</accession>
<dbReference type="Pfam" id="PF10035">
    <property type="entry name" value="DUF2179"/>
    <property type="match status" value="1"/>
</dbReference>
<dbReference type="PIRSF" id="PIRSF006483">
    <property type="entry name" value="Membrane_protein_YitT"/>
    <property type="match status" value="1"/>
</dbReference>
<gene>
    <name evidence="8" type="ORF">NCTC13063_00550</name>
</gene>
<evidence type="ECO:0000313" key="8">
    <source>
        <dbReference type="EMBL" id="SUB79290.1"/>
    </source>
</evidence>
<keyword evidence="2" id="KW-1003">Cell membrane</keyword>
<dbReference type="InterPro" id="IPR051461">
    <property type="entry name" value="UPF0750_membrane"/>
</dbReference>
<evidence type="ECO:0000256" key="4">
    <source>
        <dbReference type="ARBA" id="ARBA00022989"/>
    </source>
</evidence>
<evidence type="ECO:0000256" key="6">
    <source>
        <dbReference type="SAM" id="Phobius"/>
    </source>
</evidence>
<dbReference type="GO" id="GO:0005886">
    <property type="term" value="C:plasma membrane"/>
    <property type="evidence" value="ECO:0007669"/>
    <property type="project" value="UniProtKB-SubCell"/>
</dbReference>
<dbReference type="PANTHER" id="PTHR33545">
    <property type="entry name" value="UPF0750 MEMBRANE PROTEIN YITT-RELATED"/>
    <property type="match status" value="1"/>
</dbReference>
<feature type="domain" description="DUF2179" evidence="7">
    <location>
        <begin position="226"/>
        <end position="280"/>
    </location>
</feature>
<evidence type="ECO:0000256" key="1">
    <source>
        <dbReference type="ARBA" id="ARBA00004651"/>
    </source>
</evidence>
<keyword evidence="4 6" id="KW-1133">Transmembrane helix</keyword>
<evidence type="ECO:0000256" key="3">
    <source>
        <dbReference type="ARBA" id="ARBA00022692"/>
    </source>
</evidence>
<feature type="transmembrane region" description="Helical" evidence="6">
    <location>
        <begin position="179"/>
        <end position="197"/>
    </location>
</feature>
<evidence type="ECO:0000313" key="9">
    <source>
        <dbReference type="Proteomes" id="UP000255283"/>
    </source>
</evidence>
<feature type="transmembrane region" description="Helical" evidence="6">
    <location>
        <begin position="112"/>
        <end position="132"/>
    </location>
</feature>
<dbReference type="InterPro" id="IPR019264">
    <property type="entry name" value="DUF2179"/>
</dbReference>
<dbReference type="InterPro" id="IPR015867">
    <property type="entry name" value="N-reg_PII/ATP_PRibTrfase_C"/>
</dbReference>
<keyword evidence="5 6" id="KW-0472">Membrane</keyword>
<evidence type="ECO:0000256" key="5">
    <source>
        <dbReference type="ARBA" id="ARBA00023136"/>
    </source>
</evidence>
<organism evidence="8 9">
    <name type="scientific">Segatella buccae</name>
    <dbReference type="NCBI Taxonomy" id="28126"/>
    <lineage>
        <taxon>Bacteria</taxon>
        <taxon>Pseudomonadati</taxon>
        <taxon>Bacteroidota</taxon>
        <taxon>Bacteroidia</taxon>
        <taxon>Bacteroidales</taxon>
        <taxon>Prevotellaceae</taxon>
        <taxon>Segatella</taxon>
    </lineage>
</organism>
<name>A0AAQ1UH49_9BACT</name>
<dbReference type="Pfam" id="PF02588">
    <property type="entry name" value="YitT_membrane"/>
    <property type="match status" value="1"/>
</dbReference>
<reference evidence="8 9" key="1">
    <citation type="submission" date="2018-06" db="EMBL/GenBank/DDBJ databases">
        <authorList>
            <consortium name="Pathogen Informatics"/>
            <person name="Doyle S."/>
        </authorList>
    </citation>
    <scope>NUCLEOTIDE SEQUENCE [LARGE SCALE GENOMIC DNA]</scope>
    <source>
        <strain evidence="8 9">NCTC13063</strain>
    </source>
</reference>
<feature type="transmembrane region" description="Helical" evidence="6">
    <location>
        <begin position="12"/>
        <end position="32"/>
    </location>
</feature>
<protein>
    <submittedName>
        <fullName evidence="8">Uncharacterized BCR, YitT family COG1284</fullName>
    </submittedName>
</protein>
<evidence type="ECO:0000256" key="2">
    <source>
        <dbReference type="ARBA" id="ARBA00022475"/>
    </source>
</evidence>
<comment type="caution">
    <text evidence="8">The sequence shown here is derived from an EMBL/GenBank/DDBJ whole genome shotgun (WGS) entry which is preliminary data.</text>
</comment>
<feature type="transmembrane region" description="Helical" evidence="6">
    <location>
        <begin position="58"/>
        <end position="76"/>
    </location>
</feature>
<feature type="transmembrane region" description="Helical" evidence="6">
    <location>
        <begin position="83"/>
        <end position="100"/>
    </location>
</feature>
<dbReference type="Gene3D" id="3.30.70.120">
    <property type="match status" value="1"/>
</dbReference>
<dbReference type="AlphaFoldDB" id="A0AAQ1UH49"/>
<dbReference type="InterPro" id="IPR003740">
    <property type="entry name" value="YitT"/>
</dbReference>
<keyword evidence="3 6" id="KW-0812">Transmembrane</keyword>
<dbReference type="PANTHER" id="PTHR33545:SF5">
    <property type="entry name" value="UPF0750 MEMBRANE PROTEIN YITT"/>
    <property type="match status" value="1"/>
</dbReference>
<proteinExistence type="predicted"/>
<evidence type="ECO:0000259" key="7">
    <source>
        <dbReference type="Pfam" id="PF10035"/>
    </source>
</evidence>
<comment type="subcellular location">
    <subcellularLocation>
        <location evidence="1">Cell membrane</location>
        <topology evidence="1">Multi-pass membrane protein</topology>
    </subcellularLocation>
</comment>
<dbReference type="RefSeq" id="WP_007410530.1">
    <property type="nucleotide sequence ID" value="NZ_UGTJ01000001.1"/>
</dbReference>
<dbReference type="EMBL" id="UGTJ01000001">
    <property type="protein sequence ID" value="SUB79290.1"/>
    <property type="molecule type" value="Genomic_DNA"/>
</dbReference>
<dbReference type="Proteomes" id="UP000255283">
    <property type="component" value="Unassembled WGS sequence"/>
</dbReference>
<feature type="transmembrane region" description="Helical" evidence="6">
    <location>
        <begin position="153"/>
        <end position="173"/>
    </location>
</feature>